<dbReference type="EMBL" id="KK107151">
    <property type="protein sequence ID" value="EZA57379.1"/>
    <property type="molecule type" value="Genomic_DNA"/>
</dbReference>
<accession>A0A026WQJ5</accession>
<gene>
    <name evidence="1" type="ORF">X777_02630</name>
</gene>
<dbReference type="PANTHER" id="PTHR47326:SF1">
    <property type="entry name" value="HTH PSQ-TYPE DOMAIN-CONTAINING PROTEIN"/>
    <property type="match status" value="1"/>
</dbReference>
<dbReference type="OMA" id="RFRTCID"/>
<organism evidence="1 2">
    <name type="scientific">Ooceraea biroi</name>
    <name type="common">Clonal raider ant</name>
    <name type="synonym">Cerapachys biroi</name>
    <dbReference type="NCBI Taxonomy" id="2015173"/>
    <lineage>
        <taxon>Eukaryota</taxon>
        <taxon>Metazoa</taxon>
        <taxon>Ecdysozoa</taxon>
        <taxon>Arthropoda</taxon>
        <taxon>Hexapoda</taxon>
        <taxon>Insecta</taxon>
        <taxon>Pterygota</taxon>
        <taxon>Neoptera</taxon>
        <taxon>Endopterygota</taxon>
        <taxon>Hymenoptera</taxon>
        <taxon>Apocrita</taxon>
        <taxon>Aculeata</taxon>
        <taxon>Formicoidea</taxon>
        <taxon>Formicidae</taxon>
        <taxon>Dorylinae</taxon>
        <taxon>Ooceraea</taxon>
    </lineage>
</organism>
<proteinExistence type="predicted"/>
<dbReference type="Proteomes" id="UP000053097">
    <property type="component" value="Unassembled WGS sequence"/>
</dbReference>
<protein>
    <submittedName>
        <fullName evidence="1">Uncharacterized protein</fullName>
    </submittedName>
</protein>
<keyword evidence="2" id="KW-1185">Reference proteome</keyword>
<dbReference type="GO" id="GO:0003676">
    <property type="term" value="F:nucleic acid binding"/>
    <property type="evidence" value="ECO:0007669"/>
    <property type="project" value="InterPro"/>
</dbReference>
<name>A0A026WQJ5_OOCBI</name>
<dbReference type="Gene3D" id="3.30.420.10">
    <property type="entry name" value="Ribonuclease H-like superfamily/Ribonuclease H"/>
    <property type="match status" value="1"/>
</dbReference>
<evidence type="ECO:0000313" key="1">
    <source>
        <dbReference type="EMBL" id="EZA57379.1"/>
    </source>
</evidence>
<dbReference type="PANTHER" id="PTHR47326">
    <property type="entry name" value="TRANSPOSABLE ELEMENT TC3 TRANSPOSASE-LIKE PROTEIN"/>
    <property type="match status" value="1"/>
</dbReference>
<dbReference type="InterPro" id="IPR036397">
    <property type="entry name" value="RNaseH_sf"/>
</dbReference>
<evidence type="ECO:0000313" key="2">
    <source>
        <dbReference type="Proteomes" id="UP000053097"/>
    </source>
</evidence>
<sequence>MKKVKGRKLFDSKRLVTSFARNILNESFPDRWIGRGGRISWPARSPDLTPLDCFLWGHLKNEVYRDIPTTPEDMRERIQRACTAITPESLKNVKQSFIHRIRKCIEVNGDHFEHL</sequence>
<dbReference type="STRING" id="2015173.A0A026WQJ5"/>
<dbReference type="AlphaFoldDB" id="A0A026WQJ5"/>
<reference evidence="1 2" key="1">
    <citation type="journal article" date="2014" name="Curr. Biol.">
        <title>The genome of the clonal raider ant Cerapachys biroi.</title>
        <authorList>
            <person name="Oxley P.R."/>
            <person name="Ji L."/>
            <person name="Fetter-Pruneda I."/>
            <person name="McKenzie S.K."/>
            <person name="Li C."/>
            <person name="Hu H."/>
            <person name="Zhang G."/>
            <person name="Kronauer D.J."/>
        </authorList>
    </citation>
    <scope>NUCLEOTIDE SEQUENCE [LARGE SCALE GENOMIC DNA]</scope>
</reference>